<dbReference type="AlphaFoldDB" id="A0A0A9ABG0"/>
<protein>
    <submittedName>
        <fullName evidence="1">Uncharacterized protein</fullName>
    </submittedName>
</protein>
<evidence type="ECO:0000313" key="1">
    <source>
        <dbReference type="EMBL" id="JAD44392.1"/>
    </source>
</evidence>
<sequence length="50" mass="5870">MNKMQSMDYLLNAVFKHDRLKAFSTPEDRFKDQRNEVLSGVCAFSFVIQL</sequence>
<reference evidence="1" key="2">
    <citation type="journal article" date="2015" name="Data Brief">
        <title>Shoot transcriptome of the giant reed, Arundo donax.</title>
        <authorList>
            <person name="Barrero R.A."/>
            <person name="Guerrero F.D."/>
            <person name="Moolhuijzen P."/>
            <person name="Goolsby J.A."/>
            <person name="Tidwell J."/>
            <person name="Bellgard S.E."/>
            <person name="Bellgard M.I."/>
        </authorList>
    </citation>
    <scope>NUCLEOTIDE SEQUENCE</scope>
    <source>
        <tissue evidence="1">Shoot tissue taken approximately 20 cm above the soil surface</tissue>
    </source>
</reference>
<reference evidence="1" key="1">
    <citation type="submission" date="2014-09" db="EMBL/GenBank/DDBJ databases">
        <authorList>
            <person name="Magalhaes I.L.F."/>
            <person name="Oliveira U."/>
            <person name="Santos F.R."/>
            <person name="Vidigal T.H.D.A."/>
            <person name="Brescovit A.D."/>
            <person name="Santos A.J."/>
        </authorList>
    </citation>
    <scope>NUCLEOTIDE SEQUENCE</scope>
    <source>
        <tissue evidence="1">Shoot tissue taken approximately 20 cm above the soil surface</tissue>
    </source>
</reference>
<proteinExistence type="predicted"/>
<name>A0A0A9ABG0_ARUDO</name>
<dbReference type="EMBL" id="GBRH01253503">
    <property type="protein sequence ID" value="JAD44392.1"/>
    <property type="molecule type" value="Transcribed_RNA"/>
</dbReference>
<organism evidence="1">
    <name type="scientific">Arundo donax</name>
    <name type="common">Giant reed</name>
    <name type="synonym">Donax arundinaceus</name>
    <dbReference type="NCBI Taxonomy" id="35708"/>
    <lineage>
        <taxon>Eukaryota</taxon>
        <taxon>Viridiplantae</taxon>
        <taxon>Streptophyta</taxon>
        <taxon>Embryophyta</taxon>
        <taxon>Tracheophyta</taxon>
        <taxon>Spermatophyta</taxon>
        <taxon>Magnoliopsida</taxon>
        <taxon>Liliopsida</taxon>
        <taxon>Poales</taxon>
        <taxon>Poaceae</taxon>
        <taxon>PACMAD clade</taxon>
        <taxon>Arundinoideae</taxon>
        <taxon>Arundineae</taxon>
        <taxon>Arundo</taxon>
    </lineage>
</organism>
<accession>A0A0A9ABG0</accession>